<evidence type="ECO:0000313" key="1">
    <source>
        <dbReference type="EMBL" id="CRL04587.1"/>
    </source>
</evidence>
<proteinExistence type="predicted"/>
<sequence>MNERVIGGRGHKISPITKGTSKIAYNVGSCPKIDTNDPDNYLSFGTFLPSNGNLFLRLLFIASNTILSVPNQ</sequence>
<dbReference type="EMBL" id="CVRI01000063">
    <property type="protein sequence ID" value="CRL04587.1"/>
    <property type="molecule type" value="Genomic_DNA"/>
</dbReference>
<reference evidence="1 2" key="1">
    <citation type="submission" date="2015-04" db="EMBL/GenBank/DDBJ databases">
        <authorList>
            <person name="Syromyatnikov M.Y."/>
            <person name="Popov V.N."/>
        </authorList>
    </citation>
    <scope>NUCLEOTIDE SEQUENCE [LARGE SCALE GENOMIC DNA]</scope>
</reference>
<keyword evidence="2" id="KW-1185">Reference proteome</keyword>
<accession>A0A1J1IWD2</accession>
<name>A0A1J1IWD2_9DIPT</name>
<dbReference type="Proteomes" id="UP000183832">
    <property type="component" value="Unassembled WGS sequence"/>
</dbReference>
<dbReference type="AlphaFoldDB" id="A0A1J1IWD2"/>
<organism evidence="1 2">
    <name type="scientific">Clunio marinus</name>
    <dbReference type="NCBI Taxonomy" id="568069"/>
    <lineage>
        <taxon>Eukaryota</taxon>
        <taxon>Metazoa</taxon>
        <taxon>Ecdysozoa</taxon>
        <taxon>Arthropoda</taxon>
        <taxon>Hexapoda</taxon>
        <taxon>Insecta</taxon>
        <taxon>Pterygota</taxon>
        <taxon>Neoptera</taxon>
        <taxon>Endopterygota</taxon>
        <taxon>Diptera</taxon>
        <taxon>Nematocera</taxon>
        <taxon>Chironomoidea</taxon>
        <taxon>Chironomidae</taxon>
        <taxon>Clunio</taxon>
    </lineage>
</organism>
<gene>
    <name evidence="1" type="ORF">CLUMA_CG017655</name>
</gene>
<protein>
    <submittedName>
        <fullName evidence="1">CLUMA_CG017655, isoform A</fullName>
    </submittedName>
</protein>
<evidence type="ECO:0000313" key="2">
    <source>
        <dbReference type="Proteomes" id="UP000183832"/>
    </source>
</evidence>